<keyword evidence="10 15" id="KW-0067">ATP-binding</keyword>
<evidence type="ECO:0000256" key="15">
    <source>
        <dbReference type="HAMAP-Rule" id="MF_00521"/>
    </source>
</evidence>
<comment type="subcellular location">
    <subcellularLocation>
        <location evidence="1 15">Cell inner membrane</location>
        <topology evidence="1 15">Peripheral membrane protein</topology>
        <orientation evidence="1 15">Cytoplasmic side</orientation>
    </subcellularLocation>
</comment>
<evidence type="ECO:0000256" key="4">
    <source>
        <dbReference type="ARBA" id="ARBA00011988"/>
    </source>
</evidence>
<keyword evidence="5 15" id="KW-1003">Cell membrane</keyword>
<dbReference type="EMBL" id="CP136600">
    <property type="protein sequence ID" value="WOH36877.1"/>
    <property type="molecule type" value="Genomic_DNA"/>
</dbReference>
<comment type="pathway">
    <text evidence="2 15">Bacterial outer membrane biogenesis; LPS core biosynthesis.</text>
</comment>
<evidence type="ECO:0000256" key="8">
    <source>
        <dbReference type="ARBA" id="ARBA00022741"/>
    </source>
</evidence>
<organism evidence="17 18">
    <name type="scientific">Thalassotalea fonticola</name>
    <dbReference type="NCBI Taxonomy" id="3065649"/>
    <lineage>
        <taxon>Bacteria</taxon>
        <taxon>Pseudomonadati</taxon>
        <taxon>Pseudomonadota</taxon>
        <taxon>Gammaproteobacteria</taxon>
        <taxon>Alteromonadales</taxon>
        <taxon>Colwelliaceae</taxon>
        <taxon>Thalassotalea</taxon>
    </lineage>
</organism>
<dbReference type="NCBIfam" id="NF002475">
    <property type="entry name" value="PRK01723.1"/>
    <property type="match status" value="1"/>
</dbReference>
<dbReference type="InterPro" id="IPR000719">
    <property type="entry name" value="Prot_kinase_dom"/>
</dbReference>
<evidence type="ECO:0000313" key="18">
    <source>
        <dbReference type="Proteomes" id="UP001301442"/>
    </source>
</evidence>
<dbReference type="Pfam" id="PF06293">
    <property type="entry name" value="Kdo"/>
    <property type="match status" value="1"/>
</dbReference>
<evidence type="ECO:0000256" key="2">
    <source>
        <dbReference type="ARBA" id="ARBA00004713"/>
    </source>
</evidence>
<dbReference type="Gene3D" id="1.10.510.10">
    <property type="entry name" value="Transferase(Phosphotransferase) domain 1"/>
    <property type="match status" value="1"/>
</dbReference>
<evidence type="ECO:0000256" key="5">
    <source>
        <dbReference type="ARBA" id="ARBA00022475"/>
    </source>
</evidence>
<comment type="similarity">
    <text evidence="3 15">Belongs to the protein kinase superfamily. KdkA/RfaP family.</text>
</comment>
<evidence type="ECO:0000256" key="3">
    <source>
        <dbReference type="ARBA" id="ARBA00010327"/>
    </source>
</evidence>
<feature type="active site" evidence="15">
    <location>
        <position position="177"/>
    </location>
</feature>
<keyword evidence="12 15" id="KW-0472">Membrane</keyword>
<evidence type="ECO:0000256" key="12">
    <source>
        <dbReference type="ARBA" id="ARBA00023136"/>
    </source>
</evidence>
<feature type="domain" description="Protein kinase" evidence="16">
    <location>
        <begin position="47"/>
        <end position="247"/>
    </location>
</feature>
<name>A0ABZ0GMT8_9GAMM</name>
<protein>
    <recommendedName>
        <fullName evidence="13 15">3-deoxy-D-manno-octulosonic acid kinase</fullName>
        <shortName evidence="15">Kdo kinase</shortName>
        <ecNumber evidence="4 15">2.7.1.166</ecNumber>
    </recommendedName>
</protein>
<evidence type="ECO:0000256" key="6">
    <source>
        <dbReference type="ARBA" id="ARBA00022519"/>
    </source>
</evidence>
<evidence type="ECO:0000259" key="16">
    <source>
        <dbReference type="PROSITE" id="PS50011"/>
    </source>
</evidence>
<dbReference type="InterPro" id="IPR011009">
    <property type="entry name" value="Kinase-like_dom_sf"/>
</dbReference>
<keyword evidence="18" id="KW-1185">Reference proteome</keyword>
<dbReference type="GO" id="GO:0016301">
    <property type="term" value="F:kinase activity"/>
    <property type="evidence" value="ECO:0007669"/>
    <property type="project" value="UniProtKB-KW"/>
</dbReference>
<comment type="function">
    <text evidence="15">Catalyzes the ATP-dependent phosphorylation of the 3-deoxy-D-manno-octulosonic acid (Kdo) residue in Kdo-lipid IV(A) at the 4-OH position.</text>
</comment>
<sequence>MNLSRFVKQSSVNFFKEGSYTCIYERELLPDFCLEMFNAQYWQQKDAILGKAVGRGTAWFIKHSSTDMVLRHYYRGGLIGKLINDSYIFTGVMNSRAAKEFVLLKEMQHWHLPAPKPVAFQIKRNGFTYQADILIELIPGATDLVGLLTQSELPDEIWQSIGRCIKRFHQRHIYHHDLNAHNIMLDSDNKVWLIDFDQGKIMPKAGKWQQENLQRLLRSFRKELAKLPEFHFTETQWQLLLQGYELV</sequence>
<evidence type="ECO:0000256" key="10">
    <source>
        <dbReference type="ARBA" id="ARBA00022840"/>
    </source>
</evidence>
<dbReference type="Proteomes" id="UP001301442">
    <property type="component" value="Chromosome"/>
</dbReference>
<evidence type="ECO:0000256" key="7">
    <source>
        <dbReference type="ARBA" id="ARBA00022679"/>
    </source>
</evidence>
<keyword evidence="9 15" id="KW-0418">Kinase</keyword>
<accession>A0ABZ0GMT8</accession>
<proteinExistence type="inferred from homology"/>
<evidence type="ECO:0000256" key="1">
    <source>
        <dbReference type="ARBA" id="ARBA00004515"/>
    </source>
</evidence>
<gene>
    <name evidence="15" type="primary">kdkA</name>
    <name evidence="17" type="ORF">RI844_16085</name>
</gene>
<keyword evidence="7 15" id="KW-0808">Transferase</keyword>
<dbReference type="EC" id="2.7.1.166" evidence="4 15"/>
<evidence type="ECO:0000256" key="9">
    <source>
        <dbReference type="ARBA" id="ARBA00022777"/>
    </source>
</evidence>
<dbReference type="PROSITE" id="PS50011">
    <property type="entry name" value="PROTEIN_KINASE_DOM"/>
    <property type="match status" value="1"/>
</dbReference>
<evidence type="ECO:0000256" key="11">
    <source>
        <dbReference type="ARBA" id="ARBA00022985"/>
    </source>
</evidence>
<dbReference type="SUPFAM" id="SSF56112">
    <property type="entry name" value="Protein kinase-like (PK-like)"/>
    <property type="match status" value="1"/>
</dbReference>
<evidence type="ECO:0000313" key="17">
    <source>
        <dbReference type="EMBL" id="WOH36877.1"/>
    </source>
</evidence>
<evidence type="ECO:0000256" key="14">
    <source>
        <dbReference type="ARBA" id="ARBA00034417"/>
    </source>
</evidence>
<keyword evidence="11 15" id="KW-0448">Lipopolysaccharide biosynthesis</keyword>
<dbReference type="HAMAP" id="MF_00521">
    <property type="entry name" value="KDO_kinase"/>
    <property type="match status" value="1"/>
</dbReference>
<reference evidence="17 18" key="1">
    <citation type="submission" date="2023-09" db="EMBL/GenBank/DDBJ databases">
        <authorList>
            <person name="Qi X."/>
        </authorList>
    </citation>
    <scope>NUCLEOTIDE SEQUENCE [LARGE SCALE GENOMIC DNA]</scope>
    <source>
        <strain evidence="17 18">S1-1</strain>
    </source>
</reference>
<keyword evidence="6 15" id="KW-0997">Cell inner membrane</keyword>
<dbReference type="RefSeq" id="WP_348395689.1">
    <property type="nucleotide sequence ID" value="NZ_CP136600.1"/>
</dbReference>
<evidence type="ECO:0000256" key="13">
    <source>
        <dbReference type="ARBA" id="ARBA00029511"/>
    </source>
</evidence>
<comment type="catalytic activity">
    <reaction evidence="14 15">
        <text>an alpha-Kdo-(2-&gt;6)-lipid IVA + ATP = a 4-O-phospho-alpha-Kdo-(2-&gt;6)-lipid IVA + ADP + H(+)</text>
        <dbReference type="Rhea" id="RHEA:74271"/>
        <dbReference type="ChEBI" id="CHEBI:15378"/>
        <dbReference type="ChEBI" id="CHEBI:30616"/>
        <dbReference type="ChEBI" id="CHEBI:176428"/>
        <dbReference type="ChEBI" id="CHEBI:193140"/>
        <dbReference type="ChEBI" id="CHEBI:456216"/>
        <dbReference type="EC" id="2.7.1.166"/>
    </reaction>
</comment>
<dbReference type="InterPro" id="IPR022826">
    <property type="entry name" value="KDO_kinase"/>
</dbReference>
<keyword evidence="8 15" id="KW-0547">Nucleotide-binding</keyword>